<feature type="transmembrane region" description="Helical" evidence="7">
    <location>
        <begin position="172"/>
        <end position="199"/>
    </location>
</feature>
<accession>A0A0H5DD28</accession>
<evidence type="ECO:0000256" key="1">
    <source>
        <dbReference type="ARBA" id="ARBA00004651"/>
    </source>
</evidence>
<dbReference type="Pfam" id="PF13440">
    <property type="entry name" value="Polysacc_synt_3"/>
    <property type="match status" value="1"/>
</dbReference>
<dbReference type="InterPro" id="IPR050833">
    <property type="entry name" value="Poly_Biosynth_Transport"/>
</dbReference>
<dbReference type="EMBL" id="CVRL01000002">
    <property type="protein sequence ID" value="CRL09415.1"/>
    <property type="molecule type" value="Genomic_DNA"/>
</dbReference>
<keyword evidence="5 7" id="KW-1133">Transmembrane helix</keyword>
<reference evidence="9" key="1">
    <citation type="submission" date="2015-05" db="EMBL/GenBank/DDBJ databases">
        <authorList>
            <person name="Rodrigo-Torres Lidia"/>
            <person name="Arahal R.David."/>
        </authorList>
    </citation>
    <scope>NUCLEOTIDE SEQUENCE [LARGE SCALE GENOMIC DNA]</scope>
    <source>
        <strain evidence="9">CECT 7321</strain>
    </source>
</reference>
<dbReference type="GO" id="GO:0005886">
    <property type="term" value="C:plasma membrane"/>
    <property type="evidence" value="ECO:0007669"/>
    <property type="project" value="UniProtKB-SubCell"/>
</dbReference>
<feature type="transmembrane region" description="Helical" evidence="7">
    <location>
        <begin position="98"/>
        <end position="120"/>
    </location>
</feature>
<feature type="transmembrane region" description="Helical" evidence="7">
    <location>
        <begin position="245"/>
        <end position="263"/>
    </location>
</feature>
<dbReference type="AlphaFoldDB" id="A0A0H5DD28"/>
<name>A0A0H5DD28_9RHOB</name>
<sequence length="422" mass="44596">MAQPRFSNAQFPTRLPKVPALAQNVFAYVGSEVASKASRLLVVVTVARTLDLAHIGIAAAALAAADILKSLTENGIGQRIMAARDEDLEATCKTAHRLFWIWCTGLFVFQALVGVALYALGGSTMLLLLILLLAGEYLFMPAGLVQCALAMRAGRMKRTALIAGTQVVGANLLSVALALVWASPLALILPRLVTAPYWLLAMRRLHPWTANPEVQPAPVRPFVRFGATVLGVELVKALRLQIDKVIVGALMGAEVLGLYFMAFNAGLGLANSFTTAFATVLFPHLCASKDKLAALSQSILLALGIITPAVILQALLAPVYVPVLFGAGWEALDGIVSILCLVAIPTTLWSACAGYLRATGRAGQEFRIMALLTVALSLNTALLAPQGLLAVAIGYALVASAVMILGSFPLVQRAFAHKLAKV</sequence>
<keyword evidence="4 7" id="KW-0812">Transmembrane</keyword>
<comment type="similarity">
    <text evidence="2">Belongs to the polysaccharide synthase family.</text>
</comment>
<comment type="subcellular location">
    <subcellularLocation>
        <location evidence="1">Cell membrane</location>
        <topology evidence="1">Multi-pass membrane protein</topology>
    </subcellularLocation>
</comment>
<evidence type="ECO:0000256" key="3">
    <source>
        <dbReference type="ARBA" id="ARBA00022475"/>
    </source>
</evidence>
<evidence type="ECO:0000256" key="4">
    <source>
        <dbReference type="ARBA" id="ARBA00022692"/>
    </source>
</evidence>
<evidence type="ECO:0000313" key="9">
    <source>
        <dbReference type="Proteomes" id="UP000043764"/>
    </source>
</evidence>
<organism evidence="8 9">
    <name type="scientific">Phaeobacter italicus</name>
    <dbReference type="NCBI Taxonomy" id="481446"/>
    <lineage>
        <taxon>Bacteria</taxon>
        <taxon>Pseudomonadati</taxon>
        <taxon>Pseudomonadota</taxon>
        <taxon>Alphaproteobacteria</taxon>
        <taxon>Rhodobacterales</taxon>
        <taxon>Roseobacteraceae</taxon>
        <taxon>Phaeobacter</taxon>
    </lineage>
</organism>
<evidence type="ECO:0000256" key="6">
    <source>
        <dbReference type="ARBA" id="ARBA00023136"/>
    </source>
</evidence>
<dbReference type="PANTHER" id="PTHR30250">
    <property type="entry name" value="PST FAMILY PREDICTED COLANIC ACID TRANSPORTER"/>
    <property type="match status" value="1"/>
</dbReference>
<feature type="transmembrane region" description="Helical" evidence="7">
    <location>
        <begin position="299"/>
        <end position="323"/>
    </location>
</feature>
<evidence type="ECO:0000256" key="5">
    <source>
        <dbReference type="ARBA" id="ARBA00022989"/>
    </source>
</evidence>
<evidence type="ECO:0000313" key="8">
    <source>
        <dbReference type="EMBL" id="CRL09415.1"/>
    </source>
</evidence>
<keyword evidence="9" id="KW-1185">Reference proteome</keyword>
<feature type="transmembrane region" description="Helical" evidence="7">
    <location>
        <begin position="335"/>
        <end position="356"/>
    </location>
</feature>
<dbReference type="Proteomes" id="UP000043764">
    <property type="component" value="Unassembled WGS sequence"/>
</dbReference>
<dbReference type="STRING" id="481446.NIT7645_01425"/>
<dbReference type="PANTHER" id="PTHR30250:SF10">
    <property type="entry name" value="LIPOPOLYSACCHARIDE BIOSYNTHESIS PROTEIN WZXC"/>
    <property type="match status" value="1"/>
</dbReference>
<evidence type="ECO:0000256" key="7">
    <source>
        <dbReference type="SAM" id="Phobius"/>
    </source>
</evidence>
<protein>
    <submittedName>
        <fullName evidence="8">Lipopolysaccharide biosynthesis protein WzxC</fullName>
    </submittedName>
</protein>
<evidence type="ECO:0000256" key="2">
    <source>
        <dbReference type="ARBA" id="ARBA00007430"/>
    </source>
</evidence>
<feature type="transmembrane region" description="Helical" evidence="7">
    <location>
        <begin position="368"/>
        <end position="384"/>
    </location>
</feature>
<feature type="transmembrane region" description="Helical" evidence="7">
    <location>
        <begin position="390"/>
        <end position="411"/>
    </location>
</feature>
<feature type="transmembrane region" description="Helical" evidence="7">
    <location>
        <begin position="126"/>
        <end position="151"/>
    </location>
</feature>
<dbReference type="RefSeq" id="WP_050672343.1">
    <property type="nucleotide sequence ID" value="NZ_CVRL01000002.1"/>
</dbReference>
<proteinExistence type="inferred from homology"/>
<keyword evidence="6 7" id="KW-0472">Membrane</keyword>
<keyword evidence="3" id="KW-1003">Cell membrane</keyword>
<gene>
    <name evidence="8" type="primary">wzxC</name>
    <name evidence="8" type="ORF">NIT7321_00245</name>
</gene>